<evidence type="ECO:0000313" key="10">
    <source>
        <dbReference type="EMBL" id="SCM81681.1"/>
    </source>
</evidence>
<feature type="transmembrane region" description="Helical" evidence="8">
    <location>
        <begin position="372"/>
        <end position="394"/>
    </location>
</feature>
<keyword evidence="2" id="KW-0813">Transport</keyword>
<feature type="transmembrane region" description="Helical" evidence="8">
    <location>
        <begin position="316"/>
        <end position="335"/>
    </location>
</feature>
<proteinExistence type="predicted"/>
<feature type="transmembrane region" description="Helical" evidence="8">
    <location>
        <begin position="22"/>
        <end position="45"/>
    </location>
</feature>
<evidence type="ECO:0000256" key="8">
    <source>
        <dbReference type="SAM" id="Phobius"/>
    </source>
</evidence>
<dbReference type="FunFam" id="1.20.1250.20:FF:000018">
    <property type="entry name" value="MFS transporter permease"/>
    <property type="match status" value="1"/>
</dbReference>
<dbReference type="PIRSF" id="PIRSF002808">
    <property type="entry name" value="Hexose_phosphate_transp"/>
    <property type="match status" value="1"/>
</dbReference>
<keyword evidence="3 8" id="KW-0812">Transmembrane</keyword>
<accession>A0A212LW02</accession>
<evidence type="ECO:0000256" key="1">
    <source>
        <dbReference type="ARBA" id="ARBA00004651"/>
    </source>
</evidence>
<protein>
    <recommendedName>
        <fullName evidence="7">Putative tartrate transporter</fullName>
    </recommendedName>
</protein>
<feature type="transmembrane region" description="Helical" evidence="8">
    <location>
        <begin position="148"/>
        <end position="168"/>
    </location>
</feature>
<evidence type="ECO:0000256" key="2">
    <source>
        <dbReference type="ARBA" id="ARBA00022448"/>
    </source>
</evidence>
<gene>
    <name evidence="10" type="primary">ttuB</name>
    <name evidence="10" type="ORF">KL86SPO_40165</name>
</gene>
<feature type="transmembrane region" description="Helical" evidence="8">
    <location>
        <begin position="113"/>
        <end position="136"/>
    </location>
</feature>
<evidence type="ECO:0000259" key="9">
    <source>
        <dbReference type="PROSITE" id="PS50850"/>
    </source>
</evidence>
<feature type="transmembrane region" description="Helical" evidence="8">
    <location>
        <begin position="51"/>
        <end position="72"/>
    </location>
</feature>
<evidence type="ECO:0000256" key="7">
    <source>
        <dbReference type="ARBA" id="ARBA00074139"/>
    </source>
</evidence>
<feature type="transmembrane region" description="Helical" evidence="8">
    <location>
        <begin position="180"/>
        <end position="203"/>
    </location>
</feature>
<name>A0A212LW02_9FIRM</name>
<evidence type="ECO:0000256" key="6">
    <source>
        <dbReference type="ARBA" id="ARBA00058119"/>
    </source>
</evidence>
<dbReference type="AlphaFoldDB" id="A0A212LW02"/>
<feature type="domain" description="Major facilitator superfamily (MFS) profile" evidence="9">
    <location>
        <begin position="22"/>
        <end position="430"/>
    </location>
</feature>
<dbReference type="SUPFAM" id="SSF103473">
    <property type="entry name" value="MFS general substrate transporter"/>
    <property type="match status" value="1"/>
</dbReference>
<dbReference type="GO" id="GO:0005886">
    <property type="term" value="C:plasma membrane"/>
    <property type="evidence" value="ECO:0007669"/>
    <property type="project" value="UniProtKB-SubCell"/>
</dbReference>
<dbReference type="PANTHER" id="PTHR43791">
    <property type="entry name" value="PERMEASE-RELATED"/>
    <property type="match status" value="1"/>
</dbReference>
<dbReference type="EMBL" id="FMJE01000004">
    <property type="protein sequence ID" value="SCM81681.1"/>
    <property type="molecule type" value="Genomic_DNA"/>
</dbReference>
<dbReference type="InterPro" id="IPR020846">
    <property type="entry name" value="MFS_dom"/>
</dbReference>
<dbReference type="InterPro" id="IPR011701">
    <property type="entry name" value="MFS"/>
</dbReference>
<evidence type="ECO:0000256" key="5">
    <source>
        <dbReference type="ARBA" id="ARBA00023136"/>
    </source>
</evidence>
<feature type="transmembrane region" description="Helical" evidence="8">
    <location>
        <begin position="406"/>
        <end position="426"/>
    </location>
</feature>
<evidence type="ECO:0000256" key="3">
    <source>
        <dbReference type="ARBA" id="ARBA00022692"/>
    </source>
</evidence>
<evidence type="ECO:0000256" key="4">
    <source>
        <dbReference type="ARBA" id="ARBA00022989"/>
    </source>
</evidence>
<dbReference type="PROSITE" id="PS50850">
    <property type="entry name" value="MFS"/>
    <property type="match status" value="1"/>
</dbReference>
<dbReference type="GO" id="GO:0022857">
    <property type="term" value="F:transmembrane transporter activity"/>
    <property type="evidence" value="ECO:0007669"/>
    <property type="project" value="InterPro"/>
</dbReference>
<comment type="subcellular location">
    <subcellularLocation>
        <location evidence="1">Cell membrane</location>
        <topology evidence="1">Multi-pass membrane protein</topology>
    </subcellularLocation>
</comment>
<dbReference type="InterPro" id="IPR036259">
    <property type="entry name" value="MFS_trans_sf"/>
</dbReference>
<reference evidence="10" key="1">
    <citation type="submission" date="2016-08" db="EMBL/GenBank/DDBJ databases">
        <authorList>
            <person name="Seilhamer J.J."/>
        </authorList>
    </citation>
    <scope>NUCLEOTIDE SEQUENCE</scope>
    <source>
        <strain evidence="10">86</strain>
    </source>
</reference>
<organism evidence="10">
    <name type="scientific">uncultured Sporomusa sp</name>
    <dbReference type="NCBI Taxonomy" id="307249"/>
    <lineage>
        <taxon>Bacteria</taxon>
        <taxon>Bacillati</taxon>
        <taxon>Bacillota</taxon>
        <taxon>Negativicutes</taxon>
        <taxon>Selenomonadales</taxon>
        <taxon>Sporomusaceae</taxon>
        <taxon>Sporomusa</taxon>
        <taxon>environmental samples</taxon>
    </lineage>
</organism>
<dbReference type="FunFam" id="1.20.1250.20:FF:000126">
    <property type="entry name" value="MFS transporter permease"/>
    <property type="match status" value="1"/>
</dbReference>
<comment type="function">
    <text evidence="6">Component of the tartrate utilization system and may allow entry of tartrate and tartrate dehydrogenase.</text>
</comment>
<keyword evidence="5 8" id="KW-0472">Membrane</keyword>
<dbReference type="InterPro" id="IPR000849">
    <property type="entry name" value="Sugar_P_transporter"/>
</dbReference>
<keyword evidence="4 8" id="KW-1133">Transmembrane helix</keyword>
<sequence>MANVVFTEERENQLMSKIRWKIVPYVMLLYIVAMLDRVNIGFAALQMNKDLGISASMFGMLAGVFFITYFFFEVPSNVIMHKVGARKWIARILVSWGLVTVFLAFAQNVTHVAILRGLLGAAEAGFYPCIVLYFTFWFPTKHFAKTMSLFMCGMALANIIVGPISSWIMENVAWMGMAGWRWMFILEGLPAVILGFVTLFILVDRPDQAKFLTDEEKQWLMAELEREHVAKQLKVKVASKWEVFKNSRVWHLSFCYLCYVLALYGLGMWMPQILKNLAKAMSLSNIGLISTIPYMCAIIAMVYVARRSDAMQERRYHTALPIGIAFFGLIGLTMTDNLMTSMLLLCVSQMGIYAFVGTFWSLPNMYLSEATAAVGIAIINSVGNLGGFFGPYMVGFLKDATGSTNAGMYFLATFAILGTISVLAIPKKEAAAESLKQPGIKA</sequence>
<feature type="transmembrane region" description="Helical" evidence="8">
    <location>
        <begin position="88"/>
        <end position="107"/>
    </location>
</feature>
<dbReference type="Pfam" id="PF07690">
    <property type="entry name" value="MFS_1"/>
    <property type="match status" value="1"/>
</dbReference>
<feature type="transmembrane region" description="Helical" evidence="8">
    <location>
        <begin position="249"/>
        <end position="270"/>
    </location>
</feature>
<feature type="transmembrane region" description="Helical" evidence="8">
    <location>
        <begin position="282"/>
        <end position="304"/>
    </location>
</feature>
<dbReference type="Gene3D" id="1.20.1250.20">
    <property type="entry name" value="MFS general substrate transporter like domains"/>
    <property type="match status" value="2"/>
</dbReference>
<dbReference type="CDD" id="cd17319">
    <property type="entry name" value="MFS_ExuT_GudP_like"/>
    <property type="match status" value="1"/>
</dbReference>
<dbReference type="RefSeq" id="WP_288184638.1">
    <property type="nucleotide sequence ID" value="NZ_LT608335.1"/>
</dbReference>
<feature type="transmembrane region" description="Helical" evidence="8">
    <location>
        <begin position="341"/>
        <end position="360"/>
    </location>
</feature>
<dbReference type="PANTHER" id="PTHR43791:SF36">
    <property type="entry name" value="TRANSPORTER, PUTATIVE (AFU_ORTHOLOGUE AFUA_6G08340)-RELATED"/>
    <property type="match status" value="1"/>
</dbReference>